<proteinExistence type="predicted"/>
<dbReference type="AlphaFoldDB" id="A0A0M0KCV5"/>
<sequence>MRQWQQVQRAKADAKAAERAVLVAQRTLKIRERITDLVGYLQLTLPPAQAAHFRGVAERASERELVAAEDTDEAWLRADLSHARHADVMKTKYGNFTSPKKIE</sequence>
<evidence type="ECO:0000313" key="1">
    <source>
        <dbReference type="EMBL" id="KOO36619.1"/>
    </source>
</evidence>
<gene>
    <name evidence="1" type="ORF">Ctob_012435</name>
</gene>
<evidence type="ECO:0000313" key="2">
    <source>
        <dbReference type="Proteomes" id="UP000037460"/>
    </source>
</evidence>
<accession>A0A0M0KCV5</accession>
<protein>
    <submittedName>
        <fullName evidence="1">Uncharacterized protein</fullName>
    </submittedName>
</protein>
<organism evidence="1 2">
    <name type="scientific">Chrysochromulina tobinii</name>
    <dbReference type="NCBI Taxonomy" id="1460289"/>
    <lineage>
        <taxon>Eukaryota</taxon>
        <taxon>Haptista</taxon>
        <taxon>Haptophyta</taxon>
        <taxon>Prymnesiophyceae</taxon>
        <taxon>Prymnesiales</taxon>
        <taxon>Chrysochromulinaceae</taxon>
        <taxon>Chrysochromulina</taxon>
    </lineage>
</organism>
<comment type="caution">
    <text evidence="1">The sequence shown here is derived from an EMBL/GenBank/DDBJ whole genome shotgun (WGS) entry which is preliminary data.</text>
</comment>
<keyword evidence="2" id="KW-1185">Reference proteome</keyword>
<name>A0A0M0KCV5_9EUKA</name>
<reference evidence="2" key="1">
    <citation type="journal article" date="2015" name="PLoS Genet.">
        <title>Genome Sequence and Transcriptome Analyses of Chrysochromulina tobin: Metabolic Tools for Enhanced Algal Fitness in the Prominent Order Prymnesiales (Haptophyceae).</title>
        <authorList>
            <person name="Hovde B.T."/>
            <person name="Deodato C.R."/>
            <person name="Hunsperger H.M."/>
            <person name="Ryken S.A."/>
            <person name="Yost W."/>
            <person name="Jha R.K."/>
            <person name="Patterson J."/>
            <person name="Monnat R.J. Jr."/>
            <person name="Barlow S.B."/>
            <person name="Starkenburg S.R."/>
            <person name="Cattolico R.A."/>
        </authorList>
    </citation>
    <scope>NUCLEOTIDE SEQUENCE</scope>
    <source>
        <strain evidence="2">CCMP291</strain>
    </source>
</reference>
<dbReference type="Proteomes" id="UP000037460">
    <property type="component" value="Unassembled WGS sequence"/>
</dbReference>
<dbReference type="EMBL" id="JWZX01000609">
    <property type="protein sequence ID" value="KOO36619.1"/>
    <property type="molecule type" value="Genomic_DNA"/>
</dbReference>